<name>A0ABN1PJM6_9ACTN</name>
<dbReference type="RefSeq" id="WP_343950632.1">
    <property type="nucleotide sequence ID" value="NZ_BAAAHQ010000015.1"/>
</dbReference>
<gene>
    <name evidence="4" type="ORF">GCM10009560_31840</name>
</gene>
<dbReference type="EMBL" id="BAAAHQ010000015">
    <property type="protein sequence ID" value="GAA0928649.1"/>
    <property type="molecule type" value="Genomic_DNA"/>
</dbReference>
<dbReference type="InterPro" id="IPR015943">
    <property type="entry name" value="WD40/YVTN_repeat-like_dom_sf"/>
</dbReference>
<keyword evidence="2" id="KW-0677">Repeat</keyword>
<comment type="caution">
    <text evidence="4">The sequence shown here is derived from an EMBL/GenBank/DDBJ whole genome shotgun (WGS) entry which is preliminary data.</text>
</comment>
<evidence type="ECO:0000313" key="5">
    <source>
        <dbReference type="Proteomes" id="UP001501578"/>
    </source>
</evidence>
<dbReference type="PROSITE" id="PS50294">
    <property type="entry name" value="WD_REPEATS_REGION"/>
    <property type="match status" value="1"/>
</dbReference>
<dbReference type="InterPro" id="IPR019775">
    <property type="entry name" value="WD40_repeat_CS"/>
</dbReference>
<dbReference type="InterPro" id="IPR011047">
    <property type="entry name" value="Quinoprotein_ADH-like_sf"/>
</dbReference>
<dbReference type="InterPro" id="IPR001680">
    <property type="entry name" value="WD40_rpt"/>
</dbReference>
<organism evidence="4 5">
    <name type="scientific">Nonomuraea longicatena</name>
    <dbReference type="NCBI Taxonomy" id="83682"/>
    <lineage>
        <taxon>Bacteria</taxon>
        <taxon>Bacillati</taxon>
        <taxon>Actinomycetota</taxon>
        <taxon>Actinomycetes</taxon>
        <taxon>Streptosporangiales</taxon>
        <taxon>Streptosporangiaceae</taxon>
        <taxon>Nonomuraea</taxon>
    </lineage>
</organism>
<dbReference type="PROSITE" id="PS00678">
    <property type="entry name" value="WD_REPEATS_1"/>
    <property type="match status" value="1"/>
</dbReference>
<evidence type="ECO:0000256" key="3">
    <source>
        <dbReference type="PROSITE-ProRule" id="PRU00221"/>
    </source>
</evidence>
<sequence>MTDRLVKASSERRGTIKDFQVVEADGGPLVLCALTDTVDVWDPVADRWTTSPLREPYLWNGEAYIASPDDGDHPDFDGEIEVGSLAAVVHDGRVLVAGGGEHTPLAVWDAVTGAVVRRTALRGDVWNTAAAWLDGRPIFLACPNSAPFLSIWPLEPQAPPVRLPRHHGDGITALAAGEYDGGPLAVSGCLAGIVGVWDLRRAELLTGFEVEKGSVRGVALSRVGDTPVVVAAEDKPGTLYVRELVSGGLLSKIETDHQRRIFALDAAVVGGRSIAVTGCEGGVVRLWDLGAGKPIGEPLTGHRGQVYHAAITTLDGRPVALTAGQDSRVRVWDLSDLPG</sequence>
<evidence type="ECO:0000256" key="1">
    <source>
        <dbReference type="ARBA" id="ARBA00022574"/>
    </source>
</evidence>
<accession>A0ABN1PJM6</accession>
<dbReference type="Proteomes" id="UP001501578">
    <property type="component" value="Unassembled WGS sequence"/>
</dbReference>
<dbReference type="PROSITE" id="PS50082">
    <property type="entry name" value="WD_REPEATS_2"/>
    <property type="match status" value="1"/>
</dbReference>
<dbReference type="PANTHER" id="PTHR19857:SF8">
    <property type="entry name" value="ANGIO-ASSOCIATED MIGRATORY CELL PROTEIN"/>
    <property type="match status" value="1"/>
</dbReference>
<evidence type="ECO:0000313" key="4">
    <source>
        <dbReference type="EMBL" id="GAA0928649.1"/>
    </source>
</evidence>
<dbReference type="InterPro" id="IPR051179">
    <property type="entry name" value="WD_repeat_multifunction"/>
</dbReference>
<dbReference type="Gene3D" id="2.130.10.10">
    <property type="entry name" value="YVTN repeat-like/Quinoprotein amine dehydrogenase"/>
    <property type="match status" value="2"/>
</dbReference>
<keyword evidence="5" id="KW-1185">Reference proteome</keyword>
<dbReference type="PANTHER" id="PTHR19857">
    <property type="entry name" value="MITOCHONDRIAL DIVISION PROTEIN 1-RELATED"/>
    <property type="match status" value="1"/>
</dbReference>
<evidence type="ECO:0000256" key="2">
    <source>
        <dbReference type="ARBA" id="ARBA00022737"/>
    </source>
</evidence>
<dbReference type="Pfam" id="PF00400">
    <property type="entry name" value="WD40"/>
    <property type="match status" value="1"/>
</dbReference>
<dbReference type="SUPFAM" id="SSF50998">
    <property type="entry name" value="Quinoprotein alcohol dehydrogenase-like"/>
    <property type="match status" value="1"/>
</dbReference>
<keyword evidence="1 3" id="KW-0853">WD repeat</keyword>
<proteinExistence type="predicted"/>
<dbReference type="SMART" id="SM00320">
    <property type="entry name" value="WD40"/>
    <property type="match status" value="3"/>
</dbReference>
<protein>
    <submittedName>
        <fullName evidence="4">Uncharacterized protein</fullName>
    </submittedName>
</protein>
<feature type="repeat" description="WD" evidence="3">
    <location>
        <begin position="299"/>
        <end position="339"/>
    </location>
</feature>
<reference evidence="4 5" key="1">
    <citation type="journal article" date="2019" name="Int. J. Syst. Evol. Microbiol.">
        <title>The Global Catalogue of Microorganisms (GCM) 10K type strain sequencing project: providing services to taxonomists for standard genome sequencing and annotation.</title>
        <authorList>
            <consortium name="The Broad Institute Genomics Platform"/>
            <consortium name="The Broad Institute Genome Sequencing Center for Infectious Disease"/>
            <person name="Wu L."/>
            <person name="Ma J."/>
        </authorList>
    </citation>
    <scope>NUCLEOTIDE SEQUENCE [LARGE SCALE GENOMIC DNA]</scope>
    <source>
        <strain evidence="4 5">JCM 11136</strain>
    </source>
</reference>